<feature type="domain" description="GH26" evidence="6">
    <location>
        <begin position="46"/>
        <end position="344"/>
    </location>
</feature>
<sequence>MWQQYLFLDIMKVNPCFTILLCLSLSVSLSSAQQKVKTVRQAVKGPTRFKSLNYLYEISGKGTIAGIHNREPNATPAAWTDEVNKTTGKFPGLWSGDFLFQAENIANRQKMIDEAAVQWKKGAIVNIMWHACNPALEQPCGWDKQGVLSKLSNAQWEELLTDGSKINLRWKDMMDEVAGYLQQLKDQKVEVLFRPLHEMNQGVFWWGGRPGKTGTLKLYQLTHDYLTKKKGLDNLIWVWDIQDFGTLANDAVVYNPGTDYWDVAALDIYDDKSGFSQQKYDIMVKAGSNKPIAIGECQKYPTAEILAKQPKWTFFMGWSELVFSHNTIPEINTLIHAPNVITLDQMKGW</sequence>
<accession>A0A4R6IPX1</accession>
<dbReference type="InterPro" id="IPR000805">
    <property type="entry name" value="Glyco_hydro_26"/>
</dbReference>
<feature type="active site" description="Proton donor" evidence="4">
    <location>
        <position position="198"/>
    </location>
</feature>
<feature type="signal peptide" evidence="5">
    <location>
        <begin position="1"/>
        <end position="32"/>
    </location>
</feature>
<organism evidence="7 8">
    <name type="scientific">Pedobacter duraquae</name>
    <dbReference type="NCBI Taxonomy" id="425511"/>
    <lineage>
        <taxon>Bacteria</taxon>
        <taxon>Pseudomonadati</taxon>
        <taxon>Bacteroidota</taxon>
        <taxon>Sphingobacteriia</taxon>
        <taxon>Sphingobacteriales</taxon>
        <taxon>Sphingobacteriaceae</taxon>
        <taxon>Pedobacter</taxon>
    </lineage>
</organism>
<evidence type="ECO:0000256" key="4">
    <source>
        <dbReference type="PROSITE-ProRule" id="PRU01100"/>
    </source>
</evidence>
<proteinExistence type="inferred from homology"/>
<dbReference type="SUPFAM" id="SSF51445">
    <property type="entry name" value="(Trans)glycosidases"/>
    <property type="match status" value="1"/>
</dbReference>
<dbReference type="PANTHER" id="PTHR40079:SF4">
    <property type="entry name" value="GH26 DOMAIN-CONTAINING PROTEIN-RELATED"/>
    <property type="match status" value="1"/>
</dbReference>
<feature type="active site" description="Nucleophile" evidence="4">
    <location>
        <position position="296"/>
    </location>
</feature>
<evidence type="ECO:0000256" key="3">
    <source>
        <dbReference type="ARBA" id="ARBA00023295"/>
    </source>
</evidence>
<dbReference type="Gene3D" id="3.20.20.80">
    <property type="entry name" value="Glycosidases"/>
    <property type="match status" value="1"/>
</dbReference>
<dbReference type="PANTHER" id="PTHR40079">
    <property type="entry name" value="MANNAN ENDO-1,4-BETA-MANNOSIDASE E-RELATED"/>
    <property type="match status" value="1"/>
</dbReference>
<comment type="caution">
    <text evidence="7">The sequence shown here is derived from an EMBL/GenBank/DDBJ whole genome shotgun (WGS) entry which is preliminary data.</text>
</comment>
<evidence type="ECO:0000313" key="7">
    <source>
        <dbReference type="EMBL" id="TDO24237.1"/>
    </source>
</evidence>
<dbReference type="InterPro" id="IPR022790">
    <property type="entry name" value="GH26_dom"/>
</dbReference>
<keyword evidence="5" id="KW-0732">Signal</keyword>
<evidence type="ECO:0000256" key="5">
    <source>
        <dbReference type="SAM" id="SignalP"/>
    </source>
</evidence>
<gene>
    <name evidence="7" type="ORF">CLV32_0526</name>
</gene>
<protein>
    <submittedName>
        <fullName evidence="7">Mannan endo-1,4-beta-mannosidase</fullName>
    </submittedName>
</protein>
<dbReference type="EMBL" id="SNWM01000001">
    <property type="protein sequence ID" value="TDO24237.1"/>
    <property type="molecule type" value="Genomic_DNA"/>
</dbReference>
<feature type="chain" id="PRO_5021027728" evidence="5">
    <location>
        <begin position="33"/>
        <end position="349"/>
    </location>
</feature>
<dbReference type="Proteomes" id="UP000295499">
    <property type="component" value="Unassembled WGS sequence"/>
</dbReference>
<dbReference type="GO" id="GO:0006080">
    <property type="term" value="P:substituted mannan metabolic process"/>
    <property type="evidence" value="ECO:0007669"/>
    <property type="project" value="InterPro"/>
</dbReference>
<dbReference type="Pfam" id="PF02156">
    <property type="entry name" value="Glyco_hydro_26"/>
    <property type="match status" value="1"/>
</dbReference>
<dbReference type="InterPro" id="IPR017853">
    <property type="entry name" value="GH"/>
</dbReference>
<keyword evidence="3 4" id="KW-0326">Glycosidase</keyword>
<reference evidence="7 8" key="1">
    <citation type="submission" date="2019-03" db="EMBL/GenBank/DDBJ databases">
        <title>Genomic Encyclopedia of Archaeal and Bacterial Type Strains, Phase II (KMG-II): from individual species to whole genera.</title>
        <authorList>
            <person name="Goeker M."/>
        </authorList>
    </citation>
    <scope>NUCLEOTIDE SEQUENCE [LARGE SCALE GENOMIC DNA]</scope>
    <source>
        <strain evidence="7 8">DSM 19034</strain>
    </source>
</reference>
<dbReference type="AlphaFoldDB" id="A0A4R6IPX1"/>
<evidence type="ECO:0000259" key="6">
    <source>
        <dbReference type="PROSITE" id="PS51764"/>
    </source>
</evidence>
<evidence type="ECO:0000313" key="8">
    <source>
        <dbReference type="Proteomes" id="UP000295499"/>
    </source>
</evidence>
<keyword evidence="2 4" id="KW-0378">Hydrolase</keyword>
<comment type="similarity">
    <text evidence="1 4">Belongs to the glycosyl hydrolase 26 family.</text>
</comment>
<keyword evidence="8" id="KW-1185">Reference proteome</keyword>
<dbReference type="PROSITE" id="PS51764">
    <property type="entry name" value="GH26"/>
    <property type="match status" value="1"/>
</dbReference>
<name>A0A4R6IPX1_9SPHI</name>
<evidence type="ECO:0000256" key="2">
    <source>
        <dbReference type="ARBA" id="ARBA00022801"/>
    </source>
</evidence>
<dbReference type="PRINTS" id="PR00739">
    <property type="entry name" value="GLHYDRLASE26"/>
</dbReference>
<dbReference type="GO" id="GO:0016985">
    <property type="term" value="F:mannan endo-1,4-beta-mannosidase activity"/>
    <property type="evidence" value="ECO:0007669"/>
    <property type="project" value="InterPro"/>
</dbReference>
<evidence type="ECO:0000256" key="1">
    <source>
        <dbReference type="ARBA" id="ARBA00007754"/>
    </source>
</evidence>